<evidence type="ECO:0008006" key="3">
    <source>
        <dbReference type="Google" id="ProtNLM"/>
    </source>
</evidence>
<comment type="caution">
    <text evidence="1">The sequence shown here is derived from an EMBL/GenBank/DDBJ whole genome shotgun (WGS) entry which is preliminary data.</text>
</comment>
<dbReference type="Proteomes" id="UP001144612">
    <property type="component" value="Unassembled WGS sequence"/>
</dbReference>
<organism evidence="1 2">
    <name type="scientific">Clostridium brassicae</name>
    <dbReference type="NCBI Taxonomy" id="2999072"/>
    <lineage>
        <taxon>Bacteria</taxon>
        <taxon>Bacillati</taxon>
        <taxon>Bacillota</taxon>
        <taxon>Clostridia</taxon>
        <taxon>Eubacteriales</taxon>
        <taxon>Clostridiaceae</taxon>
        <taxon>Clostridium</taxon>
    </lineage>
</organism>
<gene>
    <name evidence="1" type="ORF">OW729_04385</name>
</gene>
<sequence length="58" mass="6705">MIKNGNKVICPYNLLGTVEGFLSKDTVYVNVEITRYKGKKKLTKIQKHIYDIDDLIEC</sequence>
<evidence type="ECO:0000313" key="1">
    <source>
        <dbReference type="EMBL" id="MCY6957840.1"/>
    </source>
</evidence>
<protein>
    <recommendedName>
        <fullName evidence="3">DUF2187 domain-containing protein</fullName>
    </recommendedName>
</protein>
<dbReference type="RefSeq" id="WP_268060242.1">
    <property type="nucleotide sequence ID" value="NZ_JAPQFJ010000003.1"/>
</dbReference>
<accession>A0ABT4D6B1</accession>
<proteinExistence type="predicted"/>
<dbReference type="EMBL" id="JAPQFJ010000003">
    <property type="protein sequence ID" value="MCY6957840.1"/>
    <property type="molecule type" value="Genomic_DNA"/>
</dbReference>
<keyword evidence="2" id="KW-1185">Reference proteome</keyword>
<reference evidence="1" key="1">
    <citation type="submission" date="2022-12" db="EMBL/GenBank/DDBJ databases">
        <title>Clostridium sp. nov., isolated from industrial wastewater.</title>
        <authorList>
            <person name="Jiayan W."/>
        </authorList>
    </citation>
    <scope>NUCLEOTIDE SEQUENCE</scope>
    <source>
        <strain evidence="1">ZC22-4</strain>
    </source>
</reference>
<name>A0ABT4D6B1_9CLOT</name>
<evidence type="ECO:0000313" key="2">
    <source>
        <dbReference type="Proteomes" id="UP001144612"/>
    </source>
</evidence>